<gene>
    <name evidence="3" type="ORF">DIURU_001270</name>
</gene>
<keyword evidence="4" id="KW-1185">Reference proteome</keyword>
<feature type="transmembrane region" description="Helical" evidence="2">
    <location>
        <begin position="142"/>
        <end position="161"/>
    </location>
</feature>
<feature type="transmembrane region" description="Helical" evidence="2">
    <location>
        <begin position="12"/>
        <end position="36"/>
    </location>
</feature>
<dbReference type="RefSeq" id="XP_034014000.1">
    <property type="nucleotide sequence ID" value="XM_034153795.1"/>
</dbReference>
<dbReference type="Proteomes" id="UP000449547">
    <property type="component" value="Unassembled WGS sequence"/>
</dbReference>
<comment type="caution">
    <text evidence="3">The sequence shown here is derived from an EMBL/GenBank/DDBJ whole genome shotgun (WGS) entry which is preliminary data.</text>
</comment>
<reference evidence="3 4" key="1">
    <citation type="submission" date="2019-07" db="EMBL/GenBank/DDBJ databases">
        <title>Genome assembly of two rare yeast pathogens: Diutina rugosa and Trichomonascus ciferrii.</title>
        <authorList>
            <person name="Mixao V."/>
            <person name="Saus E."/>
            <person name="Hansen A."/>
            <person name="Lass-Flor C."/>
            <person name="Gabaldon T."/>
        </authorList>
    </citation>
    <scope>NUCLEOTIDE SEQUENCE [LARGE SCALE GENOMIC DNA]</scope>
    <source>
        <strain evidence="3 4">CBS 613</strain>
    </source>
</reference>
<dbReference type="Gene3D" id="1.10.287.1490">
    <property type="match status" value="1"/>
</dbReference>
<dbReference type="GeneID" id="54779923"/>
<feature type="transmembrane region" description="Helical" evidence="2">
    <location>
        <begin position="48"/>
        <end position="69"/>
    </location>
</feature>
<sequence length="572" mass="63936">MDVVPSSLRDILSVVFVLLSVPPAVNGLAMVVYVLVLRNVAVYYRFDYKMVLVQFVKTAAFNVCVYQALVAFIPKAWFHYLYILANSIIANHLIGEKSPLQHANNHHAHVANAVGCFIFIIYTSFFLNWMNIRSSLALRVPVSPFLAVLSIATITADIFSFNGPSAGLEPPAPSPSSTHNLHINCDATRWLDIDVDAAFDDGDARGSPSRSIPFHNFDTLVLSPFRLPQNIIQPIWLVITAIKAWYIRPSIFAADGTPSVNLATKPEFDNRIVSVVSVRETEVVFCMNPPVSIASVYVNGINWHYWSVEDNEYVVVSGLSANFQYQIDLATAETFASVVVTTTSTDGAKAPVSSESDTVATLQFSVLQTQATVHQYKAQLKKVKRDENKKLADLRHHIEVLRNKLGKVQGSAGESRTYSKIQGLKYSISELEADIERLRQEHETITQQQRATARTTDEEAAAIEREIAALEQQHQDHDDRLAQHRADLAKLRGELDHLKHKLAKLDAKAAARSDDVKSAQAEVTKAKRDASTRIQRKIKRVHDNYDVILPRVRDATEVLHQECNRVLQQTHT</sequence>
<keyword evidence="2" id="KW-0472">Membrane</keyword>
<dbReference type="OrthoDB" id="4158994at2759"/>
<feature type="transmembrane region" description="Helical" evidence="2">
    <location>
        <begin position="106"/>
        <end position="130"/>
    </location>
</feature>
<feature type="coiled-coil region" evidence="1">
    <location>
        <begin position="384"/>
        <end position="508"/>
    </location>
</feature>
<organism evidence="3 4">
    <name type="scientific">Diutina rugosa</name>
    <name type="common">Yeast</name>
    <name type="synonym">Candida rugosa</name>
    <dbReference type="NCBI Taxonomy" id="5481"/>
    <lineage>
        <taxon>Eukaryota</taxon>
        <taxon>Fungi</taxon>
        <taxon>Dikarya</taxon>
        <taxon>Ascomycota</taxon>
        <taxon>Saccharomycotina</taxon>
        <taxon>Pichiomycetes</taxon>
        <taxon>Debaryomycetaceae</taxon>
        <taxon>Diutina</taxon>
    </lineage>
</organism>
<dbReference type="AlphaFoldDB" id="A0A642UVI9"/>
<dbReference type="VEuPathDB" id="FungiDB:DIURU_001270"/>
<keyword evidence="2" id="KW-1133">Transmembrane helix</keyword>
<evidence type="ECO:0000313" key="3">
    <source>
        <dbReference type="EMBL" id="KAA8906087.1"/>
    </source>
</evidence>
<name>A0A642UVI9_DIURU</name>
<proteinExistence type="predicted"/>
<dbReference type="EMBL" id="SWFT01000038">
    <property type="protein sequence ID" value="KAA8906087.1"/>
    <property type="molecule type" value="Genomic_DNA"/>
</dbReference>
<evidence type="ECO:0000256" key="1">
    <source>
        <dbReference type="SAM" id="Coils"/>
    </source>
</evidence>
<protein>
    <submittedName>
        <fullName evidence="3">Uncharacterized protein</fullName>
    </submittedName>
</protein>
<evidence type="ECO:0000256" key="2">
    <source>
        <dbReference type="SAM" id="Phobius"/>
    </source>
</evidence>
<keyword evidence="1" id="KW-0175">Coiled coil</keyword>
<keyword evidence="2" id="KW-0812">Transmembrane</keyword>
<evidence type="ECO:0000313" key="4">
    <source>
        <dbReference type="Proteomes" id="UP000449547"/>
    </source>
</evidence>
<accession>A0A642UVI9</accession>